<evidence type="ECO:0000313" key="1">
    <source>
        <dbReference type="EMBL" id="MBA2226013.1"/>
    </source>
</evidence>
<reference evidence="1 2" key="1">
    <citation type="submission" date="2020-07" db="EMBL/GenBank/DDBJ databases">
        <title>Thermogemmata thermophila gen. nov., sp. nov., a novel moderate thermophilic planctomycete from a Kamchatka hot spring.</title>
        <authorList>
            <person name="Elcheninov A.G."/>
            <person name="Podosokorskaya O.A."/>
            <person name="Kovaleva O.L."/>
            <person name="Novikov A."/>
            <person name="Bonch-Osmolovskaya E.A."/>
            <person name="Toshchakov S.V."/>
            <person name="Kublanov I.V."/>
        </authorList>
    </citation>
    <scope>NUCLEOTIDE SEQUENCE [LARGE SCALE GENOMIC DNA]</scope>
    <source>
        <strain evidence="1 2">2918</strain>
    </source>
</reference>
<accession>A0A7V9ABG8</accession>
<name>A0A7V9ABG8_9BACT</name>
<sequence length="306" mass="33375">MKKRLLGLSLALLGVVVLVSPAPALRIAFFPPAQRAIHAEVIVIGKVVGIEKQPVDLAPAPGAPEKVSHKIALVKVQENLSGAENITHLKIAFVPPAAPPPPSDVDVPVRPVRPVRPPIRPGLQLPELREGDEFLFFLVKHPGGPYYMMPGMYPPIAAKGANKEIEQVKKITAILANPLAGLKSDKPEVRAQTAAVLVMKFRAAPMFAQQVDQVPIDAEMSRLILQALAEADWSQQPNGEEFPFQVAQAFYALGLTPQDGWTPPKFTPPQPGQPPVDYNKLVHKSFVEWLKGPGKNYRIKKFVAKN</sequence>
<keyword evidence="2" id="KW-1185">Reference proteome</keyword>
<evidence type="ECO:0000313" key="2">
    <source>
        <dbReference type="Proteomes" id="UP000542342"/>
    </source>
</evidence>
<dbReference type="AlphaFoldDB" id="A0A7V9ABG8"/>
<comment type="caution">
    <text evidence="1">The sequence shown here is derived from an EMBL/GenBank/DDBJ whole genome shotgun (WGS) entry which is preliminary data.</text>
</comment>
<proteinExistence type="predicted"/>
<protein>
    <submittedName>
        <fullName evidence="1">Uncharacterized protein</fullName>
    </submittedName>
</protein>
<dbReference type="Proteomes" id="UP000542342">
    <property type="component" value="Unassembled WGS sequence"/>
</dbReference>
<dbReference type="EMBL" id="JACEFB010000004">
    <property type="protein sequence ID" value="MBA2226013.1"/>
    <property type="molecule type" value="Genomic_DNA"/>
</dbReference>
<organism evidence="1 2">
    <name type="scientific">Thermogemmata fonticola</name>
    <dbReference type="NCBI Taxonomy" id="2755323"/>
    <lineage>
        <taxon>Bacteria</taxon>
        <taxon>Pseudomonadati</taxon>
        <taxon>Planctomycetota</taxon>
        <taxon>Planctomycetia</taxon>
        <taxon>Gemmatales</taxon>
        <taxon>Gemmataceae</taxon>
        <taxon>Thermogemmata</taxon>
    </lineage>
</organism>
<gene>
    <name evidence="1" type="ORF">H0921_07545</name>
</gene>
<dbReference type="RefSeq" id="WP_194537453.1">
    <property type="nucleotide sequence ID" value="NZ_JACEFB010000004.1"/>
</dbReference>